<organism evidence="7 9">
    <name type="scientific">Dietzia cinnamea</name>
    <dbReference type="NCBI Taxonomy" id="321318"/>
    <lineage>
        <taxon>Bacteria</taxon>
        <taxon>Bacillati</taxon>
        <taxon>Actinomycetota</taxon>
        <taxon>Actinomycetes</taxon>
        <taxon>Mycobacteriales</taxon>
        <taxon>Dietziaceae</taxon>
        <taxon>Dietzia</taxon>
    </lineage>
</organism>
<dbReference type="Proteomes" id="UP001206890">
    <property type="component" value="Unassembled WGS sequence"/>
</dbReference>
<evidence type="ECO:0000256" key="5">
    <source>
        <dbReference type="SAM" id="MobiDB-lite"/>
    </source>
</evidence>
<reference evidence="8" key="3">
    <citation type="submission" date="2024-07" db="EMBL/GenBank/DDBJ databases">
        <authorList>
            <person name="Wildschutte H."/>
        </authorList>
    </citation>
    <scope>NUCLEOTIDE SEQUENCE</scope>
    <source>
        <strain evidence="8">N60</strain>
    </source>
</reference>
<dbReference type="EMBL" id="JBFTEZ010000002">
    <property type="protein sequence ID" value="MEX6463426.1"/>
    <property type="molecule type" value="Genomic_DNA"/>
</dbReference>
<dbReference type="GO" id="GO:0006865">
    <property type="term" value="P:amino acid transport"/>
    <property type="evidence" value="ECO:0007669"/>
    <property type="project" value="TreeGrafter"/>
</dbReference>
<evidence type="ECO:0000313" key="8">
    <source>
        <dbReference type="EMBL" id="MEX6463426.1"/>
    </source>
</evidence>
<dbReference type="PANTHER" id="PTHR30085:SF6">
    <property type="entry name" value="ABC TRANSPORTER GLUTAMINE-BINDING PROTEIN GLNH"/>
    <property type="match status" value="1"/>
</dbReference>
<dbReference type="SUPFAM" id="SSF53850">
    <property type="entry name" value="Periplasmic binding protein-like II"/>
    <property type="match status" value="1"/>
</dbReference>
<feature type="region of interest" description="Disordered" evidence="5">
    <location>
        <begin position="93"/>
        <end position="120"/>
    </location>
</feature>
<keyword evidence="2" id="KW-0813">Transport</keyword>
<evidence type="ECO:0000259" key="6">
    <source>
        <dbReference type="SMART" id="SM00062"/>
    </source>
</evidence>
<dbReference type="AlphaFoldDB" id="A0AAW5Q4L6"/>
<sequence length="374" mass="39621">MSARVGGAARVGGPGRAGGAARVGGAARAALGGVLVAALAFGAACGVGDDEVRPGVGGPDQGAAAESADIVGAGIPEVEAVMPLPAGAVVSTDIPDNLPREDEENCDPLPSLRPDDAPPEERVPRILQRGRLIVGLDQGSNLFSFRDPASGQLTGFDVDLAREIAADIFGDPRQVEFRSLTSANRLEALENDQVDVVIRSMSITCARRERVTFSVPYYQAYQRVLTVRGSGITEIEHLEGKRVCVAAGTTSASRLWAELERITVLSVNTWADCLVAIQQNQVDAITTDDAILVGITAQDPYLQIVGPQLDAEPYGVGIAKSTPENNTDGLVRQVNSTLERIRADGTWNRMYSTWLSGLGPNPGMPEPRYIEEPR</sequence>
<evidence type="ECO:0000256" key="4">
    <source>
        <dbReference type="RuleBase" id="RU003744"/>
    </source>
</evidence>
<evidence type="ECO:0000313" key="7">
    <source>
        <dbReference type="EMBL" id="MCT2116171.1"/>
    </source>
</evidence>
<reference evidence="7" key="1">
    <citation type="submission" date="2022-04" db="EMBL/GenBank/DDBJ databases">
        <title>Human microbiome associated bacterial genomes.</title>
        <authorList>
            <person name="Sandstrom S."/>
            <person name="Salamzade R."/>
            <person name="Kalan L.R."/>
        </authorList>
    </citation>
    <scope>NUCLEOTIDE SEQUENCE</scope>
    <source>
        <strain evidence="7">P3-SID1762</strain>
    </source>
</reference>
<dbReference type="CDD" id="cd13690">
    <property type="entry name" value="PBP2_GluB"/>
    <property type="match status" value="1"/>
</dbReference>
<dbReference type="SMART" id="SM00062">
    <property type="entry name" value="PBPb"/>
    <property type="match status" value="1"/>
</dbReference>
<name>A0AAW5Q4L6_9ACTN</name>
<keyword evidence="10" id="KW-1185">Reference proteome</keyword>
<dbReference type="InterPro" id="IPR001638">
    <property type="entry name" value="Solute-binding_3/MltF_N"/>
</dbReference>
<dbReference type="InterPro" id="IPR051455">
    <property type="entry name" value="Bact_solute-bind_prot3"/>
</dbReference>
<protein>
    <submittedName>
        <fullName evidence="7">Glutamate ABC transporter substrate-binding protein</fullName>
    </submittedName>
</protein>
<comment type="caution">
    <text evidence="7">The sequence shown here is derived from an EMBL/GenBank/DDBJ whole genome shotgun (WGS) entry which is preliminary data.</text>
</comment>
<comment type="similarity">
    <text evidence="1 4">Belongs to the bacterial solute-binding protein 3 family.</text>
</comment>
<gene>
    <name evidence="8" type="ORF">AB6N35_03500</name>
    <name evidence="7" type="ORF">M3D93_00125</name>
</gene>
<dbReference type="GO" id="GO:0005576">
    <property type="term" value="C:extracellular region"/>
    <property type="evidence" value="ECO:0007669"/>
    <property type="project" value="TreeGrafter"/>
</dbReference>
<evidence type="ECO:0000313" key="9">
    <source>
        <dbReference type="Proteomes" id="UP001206890"/>
    </source>
</evidence>
<evidence type="ECO:0000256" key="3">
    <source>
        <dbReference type="ARBA" id="ARBA00022729"/>
    </source>
</evidence>
<accession>A0AAW5Q4L6</accession>
<dbReference type="PROSITE" id="PS01039">
    <property type="entry name" value="SBP_BACTERIAL_3"/>
    <property type="match status" value="1"/>
</dbReference>
<keyword evidence="3" id="KW-0732">Signal</keyword>
<dbReference type="Gene3D" id="3.40.190.10">
    <property type="entry name" value="Periplasmic binding protein-like II"/>
    <property type="match status" value="2"/>
</dbReference>
<dbReference type="Proteomes" id="UP001560293">
    <property type="component" value="Unassembled WGS sequence"/>
</dbReference>
<dbReference type="RefSeq" id="WP_232303169.1">
    <property type="nucleotide sequence ID" value="NZ_JALXMA010000115.1"/>
</dbReference>
<dbReference type="PANTHER" id="PTHR30085">
    <property type="entry name" value="AMINO ACID ABC TRANSPORTER PERMEASE"/>
    <property type="match status" value="1"/>
</dbReference>
<dbReference type="Pfam" id="PF00497">
    <property type="entry name" value="SBP_bac_3"/>
    <property type="match status" value="1"/>
</dbReference>
<proteinExistence type="inferred from homology"/>
<reference evidence="10" key="2">
    <citation type="submission" date="2024-07" db="EMBL/GenBank/DDBJ databases">
        <title>Pseudomonas strain that inhibits Aeromonas fish pathogens.</title>
        <authorList>
            <person name="Wildschutte H."/>
        </authorList>
    </citation>
    <scope>NUCLEOTIDE SEQUENCE [LARGE SCALE GENOMIC DNA]</scope>
    <source>
        <strain evidence="10">n60</strain>
    </source>
</reference>
<dbReference type="GO" id="GO:0030288">
    <property type="term" value="C:outer membrane-bounded periplasmic space"/>
    <property type="evidence" value="ECO:0007669"/>
    <property type="project" value="TreeGrafter"/>
</dbReference>
<evidence type="ECO:0000313" key="10">
    <source>
        <dbReference type="Proteomes" id="UP001560293"/>
    </source>
</evidence>
<feature type="domain" description="Solute-binding protein family 3/N-terminal" evidence="6">
    <location>
        <begin position="131"/>
        <end position="358"/>
    </location>
</feature>
<evidence type="ECO:0000256" key="1">
    <source>
        <dbReference type="ARBA" id="ARBA00010333"/>
    </source>
</evidence>
<dbReference type="InterPro" id="IPR018313">
    <property type="entry name" value="SBP_3_CS"/>
</dbReference>
<evidence type="ECO:0000256" key="2">
    <source>
        <dbReference type="ARBA" id="ARBA00022448"/>
    </source>
</evidence>
<dbReference type="EMBL" id="JALXTC010000001">
    <property type="protein sequence ID" value="MCT2116171.1"/>
    <property type="molecule type" value="Genomic_DNA"/>
</dbReference>